<comment type="similarity">
    <text evidence="2">Belongs to the major facilitator superfamily. Proton-dependent oligopeptide transporter (POT/PTR) (TC 2.A.17) family.</text>
</comment>
<evidence type="ECO:0000256" key="5">
    <source>
        <dbReference type="ARBA" id="ARBA00022989"/>
    </source>
</evidence>
<dbReference type="Pfam" id="PF00854">
    <property type="entry name" value="PTR2"/>
    <property type="match status" value="2"/>
</dbReference>
<feature type="transmembrane region" description="Helical" evidence="7">
    <location>
        <begin position="158"/>
        <end position="178"/>
    </location>
</feature>
<evidence type="ECO:0000313" key="9">
    <source>
        <dbReference type="Proteomes" id="UP000614601"/>
    </source>
</evidence>
<feature type="transmembrane region" description="Helical" evidence="7">
    <location>
        <begin position="353"/>
        <end position="374"/>
    </location>
</feature>
<accession>A0A811L428</accession>
<feature type="transmembrane region" description="Helical" evidence="7">
    <location>
        <begin position="266"/>
        <end position="289"/>
    </location>
</feature>
<feature type="transmembrane region" description="Helical" evidence="7">
    <location>
        <begin position="56"/>
        <end position="75"/>
    </location>
</feature>
<feature type="transmembrane region" description="Helical" evidence="7">
    <location>
        <begin position="605"/>
        <end position="625"/>
    </location>
</feature>
<feature type="transmembrane region" description="Helical" evidence="7">
    <location>
        <begin position="190"/>
        <end position="212"/>
    </location>
</feature>
<dbReference type="OrthoDB" id="205993at2759"/>
<reference evidence="8" key="1">
    <citation type="submission" date="2020-09" db="EMBL/GenBank/DDBJ databases">
        <authorList>
            <person name="Kikuchi T."/>
        </authorList>
    </citation>
    <scope>NUCLEOTIDE SEQUENCE</scope>
    <source>
        <strain evidence="8">SH1</strain>
    </source>
</reference>
<evidence type="ECO:0000313" key="8">
    <source>
        <dbReference type="EMBL" id="CAD5223885.1"/>
    </source>
</evidence>
<dbReference type="InterPro" id="IPR000109">
    <property type="entry name" value="POT_fam"/>
</dbReference>
<proteinExistence type="inferred from homology"/>
<dbReference type="InterPro" id="IPR036259">
    <property type="entry name" value="MFS_trans_sf"/>
</dbReference>
<dbReference type="EMBL" id="CAJFDH010000005">
    <property type="protein sequence ID" value="CAD5223885.1"/>
    <property type="molecule type" value="Genomic_DNA"/>
</dbReference>
<protein>
    <submittedName>
        <fullName evidence="8">Uncharacterized protein</fullName>
    </submittedName>
</protein>
<keyword evidence="5 7" id="KW-1133">Transmembrane helix</keyword>
<dbReference type="EMBL" id="CAJFCW020000005">
    <property type="protein sequence ID" value="CAG9119065.1"/>
    <property type="molecule type" value="Genomic_DNA"/>
</dbReference>
<evidence type="ECO:0000256" key="6">
    <source>
        <dbReference type="ARBA" id="ARBA00023136"/>
    </source>
</evidence>
<dbReference type="GO" id="GO:0015833">
    <property type="term" value="P:peptide transport"/>
    <property type="evidence" value="ECO:0007669"/>
    <property type="project" value="UniProtKB-KW"/>
</dbReference>
<dbReference type="PANTHER" id="PTHR11654">
    <property type="entry name" value="OLIGOPEPTIDE TRANSPORTER-RELATED"/>
    <property type="match status" value="1"/>
</dbReference>
<dbReference type="FunFam" id="1.20.1250.20:FF:000612">
    <property type="entry name" value="Peptide transporter 3"/>
    <property type="match status" value="1"/>
</dbReference>
<gene>
    <name evidence="8" type="ORF">BOKJ2_LOCUS10655</name>
</gene>
<evidence type="ECO:0000256" key="2">
    <source>
        <dbReference type="ARBA" id="ARBA00005982"/>
    </source>
</evidence>
<dbReference type="Proteomes" id="UP000614601">
    <property type="component" value="Unassembled WGS sequence"/>
</dbReference>
<keyword evidence="4" id="KW-0813">Transport</keyword>
<feature type="transmembrane region" description="Helical" evidence="7">
    <location>
        <begin position="573"/>
        <end position="593"/>
    </location>
</feature>
<dbReference type="SUPFAM" id="SSF103473">
    <property type="entry name" value="MFS general substrate transporter"/>
    <property type="match status" value="1"/>
</dbReference>
<dbReference type="Gene3D" id="1.20.1250.20">
    <property type="entry name" value="MFS general substrate transporter like domains"/>
    <property type="match status" value="2"/>
</dbReference>
<keyword evidence="4" id="KW-0571">Peptide transport</keyword>
<feature type="transmembrane region" description="Helical" evidence="7">
    <location>
        <begin position="84"/>
        <end position="105"/>
    </location>
</feature>
<keyword evidence="9" id="KW-1185">Reference proteome</keyword>
<evidence type="ECO:0000256" key="3">
    <source>
        <dbReference type="ARBA" id="ARBA00022692"/>
    </source>
</evidence>
<keyword evidence="4" id="KW-0653">Protein transport</keyword>
<sequence length="678" mass="74883">MSEKGLIATVRGYPRAVFYSLGNEFCERFSYFGMRAILVIYLLYEHNMTASKAFFVYHMFIALSYLSSLLGSVAADNYFGRFKVIIWGSIVYVLGHVCLSFGAVPNLEHSVRSLFDFGGLFVIALATGSIKPCVSAFAADQFEDRPDAEKDRERFFSFWYFAINAGSLLGMILTPILRGRVSCLGSDYCYPLAFGVPGVFMLFAFLIFLSGVRHYRRVPADKGNVIGQVVKCIGYAAAEKVKHTATGRDKREHWLDYADGKFSHSLIAGVKSLLGVIVMYIPVVLYSALNDQMGSTWQEQSIKLNGRVGPFTILPDQLKILNPLLILFMVPIFEAYIYPCIRKFTPITPLRKMAAGGILTAAAFVLAGFVELSLQPSLEPTPIDGHAFVQRFGNASADLRTLTGLPLQTGKNEWPAGDYIVPNNDGTNMNVTVQPGDSIVLGVYEINRSIKSFVFPYSTKKPENLRTRLFLIVPPGSGLVGQPLFIYNENGKLDQEVQIEAGKKVDLQPGSVSSPRYRLKYGSGCSLNSLNCPYERDFTADMGAVVVLDLSDITSNGEQTIVRPNTVNILWQIPQYVIISAGEILFGIAGLEFSYAEAAPNMKSVLQAAWLMTTFFGNLIDAGISGSKLVADPAAEFFLYASMMFGVMIIFIIMAIRYKSVDRNEFDALPAEKPEIDD</sequence>
<name>A0A811L428_9BILA</name>
<evidence type="ECO:0000256" key="1">
    <source>
        <dbReference type="ARBA" id="ARBA00004141"/>
    </source>
</evidence>
<feature type="transmembrane region" description="Helical" evidence="7">
    <location>
        <begin position="637"/>
        <end position="656"/>
    </location>
</feature>
<feature type="transmembrane region" description="Helical" evidence="7">
    <location>
        <begin position="320"/>
        <end position="341"/>
    </location>
</feature>
<dbReference type="Proteomes" id="UP000783686">
    <property type="component" value="Unassembled WGS sequence"/>
</dbReference>
<dbReference type="GO" id="GO:0022857">
    <property type="term" value="F:transmembrane transporter activity"/>
    <property type="evidence" value="ECO:0007669"/>
    <property type="project" value="InterPro"/>
</dbReference>
<organism evidence="8 9">
    <name type="scientific">Bursaphelenchus okinawaensis</name>
    <dbReference type="NCBI Taxonomy" id="465554"/>
    <lineage>
        <taxon>Eukaryota</taxon>
        <taxon>Metazoa</taxon>
        <taxon>Ecdysozoa</taxon>
        <taxon>Nematoda</taxon>
        <taxon>Chromadorea</taxon>
        <taxon>Rhabditida</taxon>
        <taxon>Tylenchina</taxon>
        <taxon>Tylenchomorpha</taxon>
        <taxon>Aphelenchoidea</taxon>
        <taxon>Aphelenchoididae</taxon>
        <taxon>Bursaphelenchus</taxon>
    </lineage>
</organism>
<comment type="caution">
    <text evidence="8">The sequence shown here is derived from an EMBL/GenBank/DDBJ whole genome shotgun (WGS) entry which is preliminary data.</text>
</comment>
<dbReference type="GO" id="GO:0016020">
    <property type="term" value="C:membrane"/>
    <property type="evidence" value="ECO:0007669"/>
    <property type="project" value="UniProtKB-SubCell"/>
</dbReference>
<comment type="subcellular location">
    <subcellularLocation>
        <location evidence="1">Membrane</location>
        <topology evidence="1">Multi-pass membrane protein</topology>
    </subcellularLocation>
</comment>
<evidence type="ECO:0000256" key="7">
    <source>
        <dbReference type="SAM" id="Phobius"/>
    </source>
</evidence>
<keyword evidence="3 7" id="KW-0812">Transmembrane</keyword>
<dbReference type="AlphaFoldDB" id="A0A811L428"/>
<evidence type="ECO:0000256" key="4">
    <source>
        <dbReference type="ARBA" id="ARBA00022856"/>
    </source>
</evidence>
<keyword evidence="6 7" id="KW-0472">Membrane</keyword>